<proteinExistence type="predicted"/>
<dbReference type="PANTHER" id="PTHR44472:SF1">
    <property type="entry name" value="DDB1 AND CUL4 ASSOCIATED FACTOR 4"/>
    <property type="match status" value="1"/>
</dbReference>
<feature type="region of interest" description="Disordered" evidence="3">
    <location>
        <begin position="23"/>
        <end position="71"/>
    </location>
</feature>
<feature type="compositionally biased region" description="Low complexity" evidence="3">
    <location>
        <begin position="119"/>
        <end position="138"/>
    </location>
</feature>
<dbReference type="PANTHER" id="PTHR44472">
    <property type="entry name" value="DDB1- AND CUL4-ASSOCIATED FACTOR 4-RELATED"/>
    <property type="match status" value="1"/>
</dbReference>
<protein>
    <recommendedName>
        <fullName evidence="6">Myocyte-specific enhancer factor 2d</fullName>
    </recommendedName>
</protein>
<accession>A0A162JBB1</accession>
<dbReference type="Proteomes" id="UP000076874">
    <property type="component" value="Unassembled WGS sequence"/>
</dbReference>
<dbReference type="OrthoDB" id="128867at2759"/>
<dbReference type="STRING" id="1081102.A0A162JBB1"/>
<feature type="compositionally biased region" description="Polar residues" evidence="3">
    <location>
        <begin position="57"/>
        <end position="69"/>
    </location>
</feature>
<dbReference type="InterPro" id="IPR052254">
    <property type="entry name" value="CUL4-DDB1_E3_ligase_receptor"/>
</dbReference>
<keyword evidence="5" id="KW-1185">Reference proteome</keyword>
<evidence type="ECO:0008006" key="6">
    <source>
        <dbReference type="Google" id="ProtNLM"/>
    </source>
</evidence>
<feature type="region of interest" description="Disordered" evidence="3">
    <location>
        <begin position="112"/>
        <end position="138"/>
    </location>
</feature>
<feature type="region of interest" description="Disordered" evidence="3">
    <location>
        <begin position="507"/>
        <end position="533"/>
    </location>
</feature>
<gene>
    <name evidence="4" type="ORF">SPI_01038</name>
</gene>
<evidence type="ECO:0000256" key="1">
    <source>
        <dbReference type="ARBA" id="ARBA00022574"/>
    </source>
</evidence>
<sequence length="721" mass="76940">MPAPFAIPGYYWDEERQKFFKVEKTGTAPAGAPWSQDQVGRQHKRQKRASAAGLSRPSGSRSAGRQAQTPVPLPVVRALSLPHVAGYYDREVGGGLADSGAFAAIASGRGGGRLSCEDSGTSCSSNSSNSSRSRNTRPPLAATAVAAYASGLRFHGAVSILDEDYSLYLERVHANVGWAAPGEPFTVAMTQPPRATKTPISCMYVYGGDEASGLGVVYTNVGSPMERQGSIKGQYIPRDEEGRIPATWPETGPFSVYAEYQRTRSEGFDVPEASAICYHETSRNMIVTSREVSNVYHGPYTDILFEGKTPIHIFSPEMRSEAPNRLRPRWGLGNTGYGSGEDTNPVYYVRARDALDAVYACAPAPSGSSLLCVVGTGRGLAEIDLATVQRAVAASQDFSPLDRQNGASQITMSWNAEQFAHWCGQQGFFPPTVSMFRPGGPPLSASANGNDNNTSRRRRGRPARPRDLITTVDFLDRHPQIVLAGGRWSEPWLVDLREPAVTRWHRFGGGGASGNPGDSVGGGSRTPSAANTEPNAVAHVRSAGPHRVVAAGLRDTMLLYDLRYIKAPRARSRGSGIGGSSTACPVLRFDHYYNEARLVGTGFAVDAALGLVAVGDCHVPRTGLGGGISLYSLHTGQRLHAPGLDKISYSNATLAREYTPHLLPTARANDDSGNSLPPPPTRHLPRIQAINFASLPGEGPSLFVGVGPTVQKYSIGAPADL</sequence>
<keyword evidence="2" id="KW-0677">Repeat</keyword>
<name>A0A162JBB1_9HYPO</name>
<evidence type="ECO:0000313" key="4">
    <source>
        <dbReference type="EMBL" id="OAA66462.1"/>
    </source>
</evidence>
<comment type="caution">
    <text evidence="4">The sequence shown here is derived from an EMBL/GenBank/DDBJ whole genome shotgun (WGS) entry which is preliminary data.</text>
</comment>
<evidence type="ECO:0000313" key="5">
    <source>
        <dbReference type="Proteomes" id="UP000076874"/>
    </source>
</evidence>
<feature type="region of interest" description="Disordered" evidence="3">
    <location>
        <begin position="436"/>
        <end position="466"/>
    </location>
</feature>
<evidence type="ECO:0000256" key="2">
    <source>
        <dbReference type="ARBA" id="ARBA00022737"/>
    </source>
</evidence>
<dbReference type="AlphaFoldDB" id="A0A162JBB1"/>
<dbReference type="GO" id="GO:0080008">
    <property type="term" value="C:Cul4-RING E3 ubiquitin ligase complex"/>
    <property type="evidence" value="ECO:0007669"/>
    <property type="project" value="TreeGrafter"/>
</dbReference>
<keyword evidence="1" id="KW-0853">WD repeat</keyword>
<dbReference type="EMBL" id="AZHD01000002">
    <property type="protein sequence ID" value="OAA66462.1"/>
    <property type="molecule type" value="Genomic_DNA"/>
</dbReference>
<evidence type="ECO:0000256" key="3">
    <source>
        <dbReference type="SAM" id="MobiDB-lite"/>
    </source>
</evidence>
<organism evidence="4 5">
    <name type="scientific">Niveomyces insectorum RCEF 264</name>
    <dbReference type="NCBI Taxonomy" id="1081102"/>
    <lineage>
        <taxon>Eukaryota</taxon>
        <taxon>Fungi</taxon>
        <taxon>Dikarya</taxon>
        <taxon>Ascomycota</taxon>
        <taxon>Pezizomycotina</taxon>
        <taxon>Sordariomycetes</taxon>
        <taxon>Hypocreomycetidae</taxon>
        <taxon>Hypocreales</taxon>
        <taxon>Cordycipitaceae</taxon>
        <taxon>Niveomyces</taxon>
    </lineage>
</organism>
<reference evidence="4 5" key="1">
    <citation type="journal article" date="2016" name="Genome Biol. Evol.">
        <title>Divergent and convergent evolution of fungal pathogenicity.</title>
        <authorList>
            <person name="Shang Y."/>
            <person name="Xiao G."/>
            <person name="Zheng P."/>
            <person name="Cen K."/>
            <person name="Zhan S."/>
            <person name="Wang C."/>
        </authorList>
    </citation>
    <scope>NUCLEOTIDE SEQUENCE [LARGE SCALE GENOMIC DNA]</scope>
    <source>
        <strain evidence="4 5">RCEF 264</strain>
    </source>
</reference>
<feature type="compositionally biased region" description="Gly residues" evidence="3">
    <location>
        <begin position="507"/>
        <end position="524"/>
    </location>
</feature>